<comment type="caution">
    <text evidence="2">The sequence shown here is derived from an EMBL/GenBank/DDBJ whole genome shotgun (WGS) entry which is preliminary data.</text>
</comment>
<evidence type="ECO:0000256" key="1">
    <source>
        <dbReference type="SAM" id="MobiDB-lite"/>
    </source>
</evidence>
<evidence type="ECO:0000313" key="2">
    <source>
        <dbReference type="EMBL" id="KAG6970855.1"/>
    </source>
</evidence>
<gene>
    <name evidence="2" type="ORF">JG688_00004679</name>
</gene>
<organism evidence="2 3">
    <name type="scientific">Phytophthora aleatoria</name>
    <dbReference type="NCBI Taxonomy" id="2496075"/>
    <lineage>
        <taxon>Eukaryota</taxon>
        <taxon>Sar</taxon>
        <taxon>Stramenopiles</taxon>
        <taxon>Oomycota</taxon>
        <taxon>Peronosporomycetes</taxon>
        <taxon>Peronosporales</taxon>
        <taxon>Peronosporaceae</taxon>
        <taxon>Phytophthora</taxon>
    </lineage>
</organism>
<reference evidence="2" key="1">
    <citation type="submission" date="2021-01" db="EMBL/GenBank/DDBJ databases">
        <title>Phytophthora aleatoria, a newly-described species from Pinus radiata is distinct from Phytophthora cactorum isolates based on comparative genomics.</title>
        <authorList>
            <person name="Mcdougal R."/>
            <person name="Panda P."/>
            <person name="Williams N."/>
            <person name="Studholme D.J."/>
        </authorList>
    </citation>
    <scope>NUCLEOTIDE SEQUENCE</scope>
    <source>
        <strain evidence="2">NZFS 4037</strain>
    </source>
</reference>
<feature type="region of interest" description="Disordered" evidence="1">
    <location>
        <begin position="1"/>
        <end position="23"/>
    </location>
</feature>
<accession>A0A8J5JDU2</accession>
<sequence>METETSTMSDLVAEQNALARAQRERIGRSQKAEKLSAIDGVLVCHRRALSLVEEPIHDRNT</sequence>
<proteinExistence type="predicted"/>
<dbReference type="AlphaFoldDB" id="A0A8J5JDU2"/>
<name>A0A8J5JDU2_9STRA</name>
<dbReference type="EMBL" id="JAENGY010000170">
    <property type="protein sequence ID" value="KAG6970855.1"/>
    <property type="molecule type" value="Genomic_DNA"/>
</dbReference>
<protein>
    <submittedName>
        <fullName evidence="2">Uncharacterized protein</fullName>
    </submittedName>
</protein>
<keyword evidence="3" id="KW-1185">Reference proteome</keyword>
<evidence type="ECO:0000313" key="3">
    <source>
        <dbReference type="Proteomes" id="UP000709295"/>
    </source>
</evidence>
<dbReference type="Proteomes" id="UP000709295">
    <property type="component" value="Unassembled WGS sequence"/>
</dbReference>